<dbReference type="GO" id="GO:0005829">
    <property type="term" value="C:cytosol"/>
    <property type="evidence" value="ECO:0007669"/>
    <property type="project" value="InterPro"/>
</dbReference>
<evidence type="ECO:0000259" key="2">
    <source>
        <dbReference type="Pfam" id="PF13417"/>
    </source>
</evidence>
<comment type="caution">
    <text evidence="3">The sequence shown here is derived from an EMBL/GenBank/DDBJ whole genome shotgun (WGS) entry which is preliminary data.</text>
</comment>
<dbReference type="SFLD" id="SFLDS00019">
    <property type="entry name" value="Glutathione_Transferase_(cytos"/>
    <property type="match status" value="1"/>
</dbReference>
<sequence length="216" mass="24788">MKLFIFHHCPFCVKATMAAGYKKLDVEWVFLQNHDVDARISKVGANMVPILQKPDGSYMGESLDIVQYLDNFDGTSTIQPAQQADQVSQWLKETGFLASVLLYPRWFKLNLPEFETAEARAWFTKNKTAMIDMSFEDALAHSEEYIQQINAKLEQLTWLTLPSSRGGQLSYDDINLYPFLRNYTAVKGVLFPEKVRQYIDEVTELTQVPLYDDVAV</sequence>
<dbReference type="Pfam" id="PF13417">
    <property type="entry name" value="GST_N_3"/>
    <property type="match status" value="1"/>
</dbReference>
<organism evidence="3 4">
    <name type="scientific">Vibrio eleionomae</name>
    <dbReference type="NCBI Taxonomy" id="2653505"/>
    <lineage>
        <taxon>Bacteria</taxon>
        <taxon>Pseudomonadati</taxon>
        <taxon>Pseudomonadota</taxon>
        <taxon>Gammaproteobacteria</taxon>
        <taxon>Vibrionales</taxon>
        <taxon>Vibrionaceae</taxon>
        <taxon>Vibrio</taxon>
    </lineage>
</organism>
<dbReference type="EMBL" id="WEKT01000015">
    <property type="protein sequence ID" value="MZI93579.1"/>
    <property type="molecule type" value="Genomic_DNA"/>
</dbReference>
<gene>
    <name evidence="3" type="primary">grxB</name>
    <name evidence="3" type="ORF">F9817_10255</name>
</gene>
<protein>
    <submittedName>
        <fullName evidence="3">Glutaredoxin 2</fullName>
    </submittedName>
</protein>
<feature type="domain" description="Glutaredoxin 2 C-terminal" evidence="1">
    <location>
        <begin position="87"/>
        <end position="215"/>
    </location>
</feature>
<dbReference type="Proteomes" id="UP000462621">
    <property type="component" value="Unassembled WGS sequence"/>
</dbReference>
<dbReference type="SFLD" id="SFLDG01204">
    <property type="entry name" value="Grx2-like.1"/>
    <property type="match status" value="1"/>
</dbReference>
<dbReference type="InterPro" id="IPR040079">
    <property type="entry name" value="Glutathione_S-Trfase"/>
</dbReference>
<dbReference type="CDD" id="cd03199">
    <property type="entry name" value="GST_C_GRX2"/>
    <property type="match status" value="1"/>
</dbReference>
<feature type="domain" description="GST N-terminal" evidence="2">
    <location>
        <begin position="3"/>
        <end position="71"/>
    </location>
</feature>
<dbReference type="SFLD" id="SFLDG01183">
    <property type="entry name" value="Grx2-like"/>
    <property type="match status" value="1"/>
</dbReference>
<proteinExistence type="predicted"/>
<dbReference type="SUPFAM" id="SSF47616">
    <property type="entry name" value="GST C-terminal domain-like"/>
    <property type="match status" value="1"/>
</dbReference>
<dbReference type="RefSeq" id="WP_161155156.1">
    <property type="nucleotide sequence ID" value="NZ_WEKT01000015.1"/>
</dbReference>
<dbReference type="Pfam" id="PF04399">
    <property type="entry name" value="Glutaredoxin2_C"/>
    <property type="match status" value="1"/>
</dbReference>
<dbReference type="CDD" id="cd03037">
    <property type="entry name" value="GST_N_GRX2"/>
    <property type="match status" value="1"/>
</dbReference>
<dbReference type="NCBIfam" id="NF007702">
    <property type="entry name" value="PRK10387.1"/>
    <property type="match status" value="1"/>
</dbReference>
<dbReference type="InterPro" id="IPR004045">
    <property type="entry name" value="Glutathione_S-Trfase_N"/>
</dbReference>
<name>A0A7X4RUY3_9VIBR</name>
<keyword evidence="4" id="KW-1185">Reference proteome</keyword>
<dbReference type="Gene3D" id="3.40.30.10">
    <property type="entry name" value="Glutaredoxin"/>
    <property type="match status" value="1"/>
</dbReference>
<dbReference type="Gene3D" id="1.20.1050.10">
    <property type="match status" value="1"/>
</dbReference>
<evidence type="ECO:0000259" key="1">
    <source>
        <dbReference type="Pfam" id="PF04399"/>
    </source>
</evidence>
<dbReference type="InterPro" id="IPR011901">
    <property type="entry name" value="Grx2"/>
</dbReference>
<accession>A0A7X4RUY3</accession>
<dbReference type="InterPro" id="IPR036249">
    <property type="entry name" value="Thioredoxin-like_sf"/>
</dbReference>
<dbReference type="InterPro" id="IPR007494">
    <property type="entry name" value="Glutaredoxin2_C"/>
</dbReference>
<evidence type="ECO:0000313" key="3">
    <source>
        <dbReference type="EMBL" id="MZI93579.1"/>
    </source>
</evidence>
<dbReference type="NCBIfam" id="TIGR02182">
    <property type="entry name" value="GRXB"/>
    <property type="match status" value="1"/>
</dbReference>
<evidence type="ECO:0000313" key="4">
    <source>
        <dbReference type="Proteomes" id="UP000462621"/>
    </source>
</evidence>
<dbReference type="AlphaFoldDB" id="A0A7X4RUY3"/>
<dbReference type="SUPFAM" id="SSF52833">
    <property type="entry name" value="Thioredoxin-like"/>
    <property type="match status" value="1"/>
</dbReference>
<reference evidence="3 4" key="1">
    <citation type="submission" date="2019-10" db="EMBL/GenBank/DDBJ databases">
        <title>Vibrio sp. nov. isolated from a shrimp pond.</title>
        <authorList>
            <person name="Gomez-Gil B."/>
            <person name="Enciso-Ibarra J."/>
            <person name="Enciso-Ibarra K."/>
            <person name="Bolan-Mejia C."/>
        </authorList>
    </citation>
    <scope>NUCLEOTIDE SEQUENCE [LARGE SCALE GENOMIC DNA]</scope>
    <source>
        <strain evidence="3 4">CAIM 722</strain>
    </source>
</reference>
<dbReference type="InterPro" id="IPR036282">
    <property type="entry name" value="Glutathione-S-Trfase_C_sf"/>
</dbReference>